<keyword evidence="1" id="KW-0812">Transmembrane</keyword>
<sequence length="476" mass="54518">MKVLLTGANGYIGRRLKQTLLNEKVSLRLFVRNPKSVDPDLEVEIAEGNTFDSDSLNRALKGVDVAYYLIHSLQDKNYKELDRQSAQNFLDAAIKQGVKRIVYLGGLGVKEQASKHLLSRIETGEILSSQPHKIETIWIRAGVIIGSGSSSFEIIRHLTEKLPLMVTPKWVKTLAQPIGVDDVISYLNASKDLNIEKNLIVDIGSQKMTYKEMMLGCAHALGLRRWIFPLPILTINLSSYWLNFFTPVPYTVARSLIEGLSSEVLIQNNHAKEYFPQIHPISFESAVKKAIQNMEENQVFSRWSDAGGEHDQWEKHYKDDPASAVLMDRQSVKIGIIPKEIVYHTFTSIGGKEGWFGYNWLWEIRGIMDKMIGGAGLNRGRRDPHKLRIGESIDFWRVEDLSVNERLLLYAQMKVPGKAWLEFKIIEDELIQTAYFYPRGLFGRLYWYVLVPIHYLVFRNMIKTILDKAHKKSLIK</sequence>
<evidence type="ECO:0000259" key="2">
    <source>
        <dbReference type="Pfam" id="PF13460"/>
    </source>
</evidence>
<dbReference type="InterPro" id="IPR051207">
    <property type="entry name" value="ComplexI_NDUFA9_subunit"/>
</dbReference>
<dbReference type="InterPro" id="IPR021295">
    <property type="entry name" value="DUF2867"/>
</dbReference>
<proteinExistence type="predicted"/>
<keyword evidence="1" id="KW-0472">Membrane</keyword>
<name>A0A6S6SZM8_9BACT</name>
<evidence type="ECO:0000313" key="3">
    <source>
        <dbReference type="EMBL" id="CAA6813951.1"/>
    </source>
</evidence>
<dbReference type="InterPro" id="IPR016040">
    <property type="entry name" value="NAD(P)-bd_dom"/>
</dbReference>
<evidence type="ECO:0000256" key="1">
    <source>
        <dbReference type="SAM" id="Phobius"/>
    </source>
</evidence>
<dbReference type="Gene3D" id="3.40.50.720">
    <property type="entry name" value="NAD(P)-binding Rossmann-like Domain"/>
    <property type="match status" value="1"/>
</dbReference>
<protein>
    <submittedName>
        <fullName evidence="3">Nucleoside-diphosphate-sugar epimerase</fullName>
    </submittedName>
</protein>
<dbReference type="SUPFAM" id="SSF51735">
    <property type="entry name" value="NAD(P)-binding Rossmann-fold domains"/>
    <property type="match status" value="1"/>
</dbReference>
<dbReference type="PANTHER" id="PTHR12126:SF11">
    <property type="entry name" value="NADH DEHYDROGENASE [UBIQUINONE] 1 ALPHA SUBCOMPLEX SUBUNIT 9, MITOCHONDRIAL"/>
    <property type="match status" value="1"/>
</dbReference>
<dbReference type="Pfam" id="PF13460">
    <property type="entry name" value="NAD_binding_10"/>
    <property type="match status" value="1"/>
</dbReference>
<dbReference type="EMBL" id="CACVAZ010000089">
    <property type="protein sequence ID" value="CAA6813951.1"/>
    <property type="molecule type" value="Genomic_DNA"/>
</dbReference>
<keyword evidence="1" id="KW-1133">Transmembrane helix</keyword>
<dbReference type="AlphaFoldDB" id="A0A6S6SZM8"/>
<feature type="domain" description="NAD(P)-binding" evidence="2">
    <location>
        <begin position="7"/>
        <end position="116"/>
    </location>
</feature>
<accession>A0A6S6SZM8</accession>
<dbReference type="PANTHER" id="PTHR12126">
    <property type="entry name" value="NADH-UBIQUINONE OXIDOREDUCTASE 39 KDA SUBUNIT-RELATED"/>
    <property type="match status" value="1"/>
</dbReference>
<gene>
    <name evidence="3" type="ORF">HELGO_WM41420</name>
</gene>
<dbReference type="GO" id="GO:0044877">
    <property type="term" value="F:protein-containing complex binding"/>
    <property type="evidence" value="ECO:0007669"/>
    <property type="project" value="TreeGrafter"/>
</dbReference>
<organism evidence="3">
    <name type="scientific">uncultured Sulfurovum sp</name>
    <dbReference type="NCBI Taxonomy" id="269237"/>
    <lineage>
        <taxon>Bacteria</taxon>
        <taxon>Pseudomonadati</taxon>
        <taxon>Campylobacterota</taxon>
        <taxon>Epsilonproteobacteria</taxon>
        <taxon>Campylobacterales</taxon>
        <taxon>Sulfurovaceae</taxon>
        <taxon>Sulfurovum</taxon>
        <taxon>environmental samples</taxon>
    </lineage>
</organism>
<feature type="transmembrane region" description="Helical" evidence="1">
    <location>
        <begin position="445"/>
        <end position="462"/>
    </location>
</feature>
<reference evidence="3" key="1">
    <citation type="submission" date="2020-01" db="EMBL/GenBank/DDBJ databases">
        <authorList>
            <person name="Meier V. D."/>
            <person name="Meier V D."/>
        </authorList>
    </citation>
    <scope>NUCLEOTIDE SEQUENCE</scope>
    <source>
        <strain evidence="3">HLG_WM_MAG_02</strain>
    </source>
</reference>
<dbReference type="Pfam" id="PF11066">
    <property type="entry name" value="DUF2867"/>
    <property type="match status" value="1"/>
</dbReference>
<dbReference type="InterPro" id="IPR036291">
    <property type="entry name" value="NAD(P)-bd_dom_sf"/>
</dbReference>